<reference evidence="1" key="1">
    <citation type="journal article" date="2023" name="Plants (Basel)">
        <title>Genomic Analysis of Leptolyngbya boryana CZ1 Reveals Efficient Carbon Fixation Modules.</title>
        <authorList>
            <person name="Bai X."/>
            <person name="Wang H."/>
            <person name="Cheng W."/>
            <person name="Wang J."/>
            <person name="Ma M."/>
            <person name="Hu H."/>
            <person name="Song Z."/>
            <person name="Ma H."/>
            <person name="Fan Y."/>
            <person name="Du C."/>
            <person name="Xu J."/>
        </authorList>
    </citation>
    <scope>NUCLEOTIDE SEQUENCE</scope>
    <source>
        <strain evidence="1">CZ1</strain>
    </source>
</reference>
<sequence length="44" mass="4920">MCIARDAPIPEELKSILPTVEQLEIELENAAGDSEAREQEQHTD</sequence>
<dbReference type="EMBL" id="CP130144">
    <property type="protein sequence ID" value="WNZ43739.1"/>
    <property type="molecule type" value="Genomic_DNA"/>
</dbReference>
<organism evidence="1">
    <name type="scientific">Leptolyngbya boryana CZ1</name>
    <dbReference type="NCBI Taxonomy" id="3060204"/>
    <lineage>
        <taxon>Bacteria</taxon>
        <taxon>Bacillati</taxon>
        <taxon>Cyanobacteriota</taxon>
        <taxon>Cyanophyceae</taxon>
        <taxon>Leptolyngbyales</taxon>
        <taxon>Leptolyngbyaceae</taxon>
        <taxon>Leptolyngbya group</taxon>
        <taxon>Leptolyngbya</taxon>
    </lineage>
</organism>
<dbReference type="AlphaFoldDB" id="A0AA96WT22"/>
<reference evidence="1" key="2">
    <citation type="submission" date="2023-07" db="EMBL/GenBank/DDBJ databases">
        <authorList>
            <person name="Bai X.-H."/>
            <person name="Wang H.-H."/>
            <person name="Wang J."/>
            <person name="Ma M.-Y."/>
            <person name="Hu H.-H."/>
            <person name="Song Z.-L."/>
            <person name="Ma H.-G."/>
            <person name="Fan Y."/>
            <person name="Du C.-Y."/>
            <person name="Xu J.-C."/>
        </authorList>
    </citation>
    <scope>NUCLEOTIDE SEQUENCE</scope>
    <source>
        <strain evidence="1">CZ1</strain>
    </source>
</reference>
<proteinExistence type="predicted"/>
<gene>
    <name evidence="1" type="ORF">Q2T42_18015</name>
</gene>
<name>A0AA96WT22_LEPBY</name>
<dbReference type="RefSeq" id="WP_316425914.1">
    <property type="nucleotide sequence ID" value="NZ_CP130144.1"/>
</dbReference>
<protein>
    <submittedName>
        <fullName evidence="1">Uncharacterized protein</fullName>
    </submittedName>
</protein>
<evidence type="ECO:0000313" key="1">
    <source>
        <dbReference type="EMBL" id="WNZ43739.1"/>
    </source>
</evidence>
<accession>A0AA96WT22</accession>